<dbReference type="RefSeq" id="WP_156329016.1">
    <property type="nucleotide sequence ID" value="NZ_CACRSW010000023.1"/>
</dbReference>
<name>A0A6N2T1P7_9FIRM</name>
<dbReference type="AlphaFoldDB" id="A0A6N2T1P7"/>
<reference evidence="1" key="1">
    <citation type="submission" date="2019-11" db="EMBL/GenBank/DDBJ databases">
        <authorList>
            <person name="Feng L."/>
        </authorList>
    </citation>
    <scope>NUCLEOTIDE SEQUENCE</scope>
    <source>
        <strain evidence="1">AvaginalisLFYP127</strain>
    </source>
</reference>
<accession>A0A6N2T1P7</accession>
<organism evidence="1">
    <name type="scientific">Anaerococcus vaginalis</name>
    <dbReference type="NCBI Taxonomy" id="33037"/>
    <lineage>
        <taxon>Bacteria</taxon>
        <taxon>Bacillati</taxon>
        <taxon>Bacillota</taxon>
        <taxon>Tissierellia</taxon>
        <taxon>Tissierellales</taxon>
        <taxon>Peptoniphilaceae</taxon>
        <taxon>Anaerococcus</taxon>
    </lineage>
</organism>
<gene>
    <name evidence="1" type="ORF">AVLFYP127_00435</name>
</gene>
<sequence>MKYYIYGRKTENVGLVPDNYLKIDYEILNTILMAIKKGQCLYGNELKVKIYDDFKKHVFFPVELSHTAIEFYDLVYIGEAVCELLGNSILHSLTLNLNVELRVDTVEVEGTLDEVEE</sequence>
<protein>
    <submittedName>
        <fullName evidence="1">Uncharacterized protein</fullName>
    </submittedName>
</protein>
<proteinExistence type="predicted"/>
<evidence type="ECO:0000313" key="1">
    <source>
        <dbReference type="EMBL" id="VYS99326.1"/>
    </source>
</evidence>
<dbReference type="EMBL" id="CACRSW010000023">
    <property type="protein sequence ID" value="VYS99326.1"/>
    <property type="molecule type" value="Genomic_DNA"/>
</dbReference>